<dbReference type="Gene3D" id="3.60.110.10">
    <property type="entry name" value="Carbon-nitrogen hydrolase"/>
    <property type="match status" value="1"/>
</dbReference>
<accession>A0ABV7A7W8</accession>
<dbReference type="CDD" id="cd07197">
    <property type="entry name" value="nitrilase"/>
    <property type="match status" value="1"/>
</dbReference>
<dbReference type="InterPro" id="IPR036526">
    <property type="entry name" value="C-N_Hydrolase_sf"/>
</dbReference>
<evidence type="ECO:0000256" key="1">
    <source>
        <dbReference type="ARBA" id="ARBA00022801"/>
    </source>
</evidence>
<dbReference type="PANTHER" id="PTHR43674">
    <property type="entry name" value="NITRILASE C965.09-RELATED"/>
    <property type="match status" value="1"/>
</dbReference>
<dbReference type="SUPFAM" id="SSF56317">
    <property type="entry name" value="Carbon-nitrogen hydrolase"/>
    <property type="match status" value="1"/>
</dbReference>
<dbReference type="InterPro" id="IPR050345">
    <property type="entry name" value="Aliph_Amidase/BUP"/>
</dbReference>
<dbReference type="PROSITE" id="PS50263">
    <property type="entry name" value="CN_HYDROLASE"/>
    <property type="match status" value="1"/>
</dbReference>
<sequence length="295" mass="33962">MMQNKVQVSGIQLGPFPGDQKRNWYKIERVLEEVVTRETPYLVAFSELMSAPYFATSRNDKYFEDYSETMEGETVSKCMNLAVTYNTHIIGTLFEREMNRGQSHYFNTAFVCSPTKGLIGKYRKVHLPKIESKSLSTDEKYYFEQYGDGGSEFPVFVLDNGLRVGILICFDRSFPEAWRCLSLQGVDLVVVPTATYGFRKDLYLQELRVRAMENNVYVLAVNKSGEESIEGEAEPRDHFGRSCIINPFGDVISHLEDSTWSYVTGGVQSELVDLARERINWLDERKTDVYKKYKI</sequence>
<dbReference type="PANTHER" id="PTHR43674:SF16">
    <property type="entry name" value="CARBON-NITROGEN FAMILY, PUTATIVE (AFU_ORTHOLOGUE AFUA_5G02350)-RELATED"/>
    <property type="match status" value="1"/>
</dbReference>
<proteinExistence type="predicted"/>
<keyword evidence="4" id="KW-1185">Reference proteome</keyword>
<name>A0ABV7A7W8_9BACI</name>
<comment type="caution">
    <text evidence="3">The sequence shown here is derived from an EMBL/GenBank/DDBJ whole genome shotgun (WGS) entry which is preliminary data.</text>
</comment>
<evidence type="ECO:0000313" key="3">
    <source>
        <dbReference type="EMBL" id="MFC2949187.1"/>
    </source>
</evidence>
<evidence type="ECO:0000259" key="2">
    <source>
        <dbReference type="PROSITE" id="PS50263"/>
    </source>
</evidence>
<dbReference type="InterPro" id="IPR003010">
    <property type="entry name" value="C-N_Hydrolase"/>
</dbReference>
<dbReference type="Proteomes" id="UP001595387">
    <property type="component" value="Unassembled WGS sequence"/>
</dbReference>
<feature type="domain" description="CN hydrolase" evidence="2">
    <location>
        <begin position="6"/>
        <end position="274"/>
    </location>
</feature>
<dbReference type="GO" id="GO:0016787">
    <property type="term" value="F:hydrolase activity"/>
    <property type="evidence" value="ECO:0007669"/>
    <property type="project" value="UniProtKB-KW"/>
</dbReference>
<organism evidence="3 4">
    <name type="scientific">Virgibacillus sediminis</name>
    <dbReference type="NCBI Taxonomy" id="202260"/>
    <lineage>
        <taxon>Bacteria</taxon>
        <taxon>Bacillati</taxon>
        <taxon>Bacillota</taxon>
        <taxon>Bacilli</taxon>
        <taxon>Bacillales</taxon>
        <taxon>Bacillaceae</taxon>
        <taxon>Virgibacillus</taxon>
    </lineage>
</organism>
<keyword evidence="1 3" id="KW-0378">Hydrolase</keyword>
<reference evidence="4" key="1">
    <citation type="journal article" date="2019" name="Int. J. Syst. Evol. Microbiol.">
        <title>The Global Catalogue of Microorganisms (GCM) 10K type strain sequencing project: providing services to taxonomists for standard genome sequencing and annotation.</title>
        <authorList>
            <consortium name="The Broad Institute Genomics Platform"/>
            <consortium name="The Broad Institute Genome Sequencing Center for Infectious Disease"/>
            <person name="Wu L."/>
            <person name="Ma J."/>
        </authorList>
    </citation>
    <scope>NUCLEOTIDE SEQUENCE [LARGE SCALE GENOMIC DNA]</scope>
    <source>
        <strain evidence="4">KCTC 13193</strain>
    </source>
</reference>
<dbReference type="EMBL" id="JBHRRZ010000033">
    <property type="protein sequence ID" value="MFC2949187.1"/>
    <property type="molecule type" value="Genomic_DNA"/>
</dbReference>
<dbReference type="Pfam" id="PF00795">
    <property type="entry name" value="CN_hydrolase"/>
    <property type="match status" value="1"/>
</dbReference>
<evidence type="ECO:0000313" key="4">
    <source>
        <dbReference type="Proteomes" id="UP001595387"/>
    </source>
</evidence>
<protein>
    <submittedName>
        <fullName evidence="3">Carbon-nitrogen hydrolase family protein</fullName>
    </submittedName>
</protein>
<dbReference type="RefSeq" id="WP_390307035.1">
    <property type="nucleotide sequence ID" value="NZ_JBHRRZ010000033.1"/>
</dbReference>
<gene>
    <name evidence="3" type="ORF">ACFODW_12760</name>
</gene>